<reference evidence="8 9" key="1">
    <citation type="submission" date="2019-03" db="EMBL/GenBank/DDBJ databases">
        <title>Genomic Encyclopedia of Archaeal and Bacterial Type Strains, Phase II (KMG-II): from individual species to whole genera.</title>
        <authorList>
            <person name="Goeker M."/>
        </authorList>
    </citation>
    <scope>NUCLEOTIDE SEQUENCE [LARGE SCALE GENOMIC DNA]</scope>
    <source>
        <strain evidence="8 9">DSM 19034</strain>
    </source>
</reference>
<dbReference type="GO" id="GO:0008198">
    <property type="term" value="F:ferrous iron binding"/>
    <property type="evidence" value="ECO:0007669"/>
    <property type="project" value="TreeGrafter"/>
</dbReference>
<organism evidence="8 9">
    <name type="scientific">Pedobacter duraquae</name>
    <dbReference type="NCBI Taxonomy" id="425511"/>
    <lineage>
        <taxon>Bacteria</taxon>
        <taxon>Pseudomonadati</taxon>
        <taxon>Bacteroidota</taxon>
        <taxon>Sphingobacteriia</taxon>
        <taxon>Sphingobacteriales</taxon>
        <taxon>Sphingobacteriaceae</taxon>
        <taxon>Pedobacter</taxon>
    </lineage>
</organism>
<evidence type="ECO:0000256" key="3">
    <source>
        <dbReference type="ARBA" id="ARBA00022896"/>
    </source>
</evidence>
<comment type="caution">
    <text evidence="8">The sequence shown here is derived from an EMBL/GenBank/DDBJ whole genome shotgun (WGS) entry which is preliminary data.</text>
</comment>
<dbReference type="PROSITE" id="PS51471">
    <property type="entry name" value="FE2OG_OXY"/>
    <property type="match status" value="1"/>
</dbReference>
<evidence type="ECO:0000256" key="2">
    <source>
        <dbReference type="ARBA" id="ARBA00022723"/>
    </source>
</evidence>
<keyword evidence="4" id="KW-0223">Dioxygenase</keyword>
<gene>
    <name evidence="8" type="ORF">CLV32_0711</name>
</gene>
<feature type="domain" description="Fe2OG dioxygenase" evidence="7">
    <location>
        <begin position="102"/>
        <end position="196"/>
    </location>
</feature>
<dbReference type="Proteomes" id="UP000295499">
    <property type="component" value="Unassembled WGS sequence"/>
</dbReference>
<evidence type="ECO:0000256" key="6">
    <source>
        <dbReference type="ARBA" id="ARBA00023004"/>
    </source>
</evidence>
<dbReference type="OrthoDB" id="9783171at2"/>
<dbReference type="PANTHER" id="PTHR12907:SF26">
    <property type="entry name" value="HIF PROLYL HYDROXYLASE, ISOFORM C"/>
    <property type="match status" value="1"/>
</dbReference>
<dbReference type="EMBL" id="SNWM01000001">
    <property type="protein sequence ID" value="TDO24422.1"/>
    <property type="molecule type" value="Genomic_DNA"/>
</dbReference>
<evidence type="ECO:0000256" key="4">
    <source>
        <dbReference type="ARBA" id="ARBA00022964"/>
    </source>
</evidence>
<dbReference type="Pfam" id="PF13640">
    <property type="entry name" value="2OG-FeII_Oxy_3"/>
    <property type="match status" value="1"/>
</dbReference>
<evidence type="ECO:0000259" key="7">
    <source>
        <dbReference type="PROSITE" id="PS51471"/>
    </source>
</evidence>
<sequence length="198" mass="22955">MQKIFNTLIDSYIDNSVGITEGFLTKRLAAHLKENLALLYQNRKMQNAGTGNEALAVQNKAVRSDQIYWLDPSHNDPYEDEFFALIDDFVKHLNSTCYTSITSYEFHYALYEEGSFYKKHIDQFRNNDSRQFSMIMYLNESWQTGDGGELCIHHDTFEQKITPLNGKSVFFKSSELLHEVALTNKPRMSITGWLKSDL</sequence>
<dbReference type="RefSeq" id="WP_133552395.1">
    <property type="nucleotide sequence ID" value="NZ_SNWM01000001.1"/>
</dbReference>
<keyword evidence="2" id="KW-0479">Metal-binding</keyword>
<evidence type="ECO:0000256" key="1">
    <source>
        <dbReference type="ARBA" id="ARBA00001961"/>
    </source>
</evidence>
<dbReference type="InterPro" id="IPR044862">
    <property type="entry name" value="Pro_4_hyd_alph_FE2OG_OXY"/>
</dbReference>
<name>A0A4R6IQ27_9SPHI</name>
<dbReference type="InterPro" id="IPR005123">
    <property type="entry name" value="Oxoglu/Fe-dep_dioxygenase_dom"/>
</dbReference>
<evidence type="ECO:0000313" key="9">
    <source>
        <dbReference type="Proteomes" id="UP000295499"/>
    </source>
</evidence>
<dbReference type="Gene3D" id="2.60.120.620">
    <property type="entry name" value="q2cbj1_9rhob like domain"/>
    <property type="match status" value="1"/>
</dbReference>
<keyword evidence="6" id="KW-0408">Iron</keyword>
<dbReference type="InterPro" id="IPR006620">
    <property type="entry name" value="Pro_4_hyd_alph"/>
</dbReference>
<proteinExistence type="predicted"/>
<dbReference type="SMART" id="SM00702">
    <property type="entry name" value="P4Hc"/>
    <property type="match status" value="1"/>
</dbReference>
<keyword evidence="5" id="KW-0560">Oxidoreductase</keyword>
<keyword evidence="9" id="KW-1185">Reference proteome</keyword>
<protein>
    <submittedName>
        <fullName evidence="8">SM-20-related protein</fullName>
    </submittedName>
</protein>
<dbReference type="GO" id="GO:0071456">
    <property type="term" value="P:cellular response to hypoxia"/>
    <property type="evidence" value="ECO:0007669"/>
    <property type="project" value="TreeGrafter"/>
</dbReference>
<comment type="cofactor">
    <cofactor evidence="1">
        <name>L-ascorbate</name>
        <dbReference type="ChEBI" id="CHEBI:38290"/>
    </cofactor>
</comment>
<dbReference type="GO" id="GO:0031543">
    <property type="term" value="F:peptidyl-proline dioxygenase activity"/>
    <property type="evidence" value="ECO:0007669"/>
    <property type="project" value="TreeGrafter"/>
</dbReference>
<dbReference type="GO" id="GO:0031418">
    <property type="term" value="F:L-ascorbic acid binding"/>
    <property type="evidence" value="ECO:0007669"/>
    <property type="project" value="UniProtKB-KW"/>
</dbReference>
<evidence type="ECO:0000256" key="5">
    <source>
        <dbReference type="ARBA" id="ARBA00023002"/>
    </source>
</evidence>
<dbReference type="PANTHER" id="PTHR12907">
    <property type="entry name" value="EGL NINE HOMOLOG-RELATED"/>
    <property type="match status" value="1"/>
</dbReference>
<dbReference type="AlphaFoldDB" id="A0A4R6IQ27"/>
<keyword evidence="3" id="KW-0847">Vitamin C</keyword>
<evidence type="ECO:0000313" key="8">
    <source>
        <dbReference type="EMBL" id="TDO24422.1"/>
    </source>
</evidence>
<accession>A0A4R6IQ27</accession>
<dbReference type="InterPro" id="IPR051559">
    <property type="entry name" value="HIF_prolyl_hydroxylases"/>
</dbReference>